<evidence type="ECO:0000313" key="2">
    <source>
        <dbReference type="EMBL" id="CAF3856426.1"/>
    </source>
</evidence>
<reference evidence="2" key="1">
    <citation type="submission" date="2021-02" db="EMBL/GenBank/DDBJ databases">
        <authorList>
            <person name="Nowell W R."/>
        </authorList>
    </citation>
    <scope>NUCLEOTIDE SEQUENCE</scope>
</reference>
<organism evidence="2 3">
    <name type="scientific">Rotaria sordida</name>
    <dbReference type="NCBI Taxonomy" id="392033"/>
    <lineage>
        <taxon>Eukaryota</taxon>
        <taxon>Metazoa</taxon>
        <taxon>Spiralia</taxon>
        <taxon>Gnathifera</taxon>
        <taxon>Rotifera</taxon>
        <taxon>Eurotatoria</taxon>
        <taxon>Bdelloidea</taxon>
        <taxon>Philodinida</taxon>
        <taxon>Philodinidae</taxon>
        <taxon>Rotaria</taxon>
    </lineage>
</organism>
<gene>
    <name evidence="2" type="ORF">OTI717_LOCUS21456</name>
</gene>
<dbReference type="AlphaFoldDB" id="A0A819EX30"/>
<sequence>MSESTISSNNCLLSKAWIYYEQGPLTQTLQQTTIPINTQLEPNEVIVEIKAVALNPGPLPQPKQHPLPQQPPQPQRHPLPQQTPQRPQLRKLQHQHQQQLNVNVKNRGIVPITTTTTARPTIFITRTGDTIVGIYNTTAGTSTGGLGLYLSGESPDKAIDNDTSTKYLNFGYRGTSAPSNAVYDQPGATTGFYVTPQISNASVAVGVLFATANDYSNRDPVSITLEGTNATGSALSIGSSWTLIYSGSTGINATVDPGRYTYGVQQTFLNTIPYSSYRILVTAQRANGSGVQYSEAHILGYI</sequence>
<feature type="compositionally biased region" description="Low complexity" evidence="1">
    <location>
        <begin position="78"/>
        <end position="87"/>
    </location>
</feature>
<proteinExistence type="predicted"/>
<dbReference type="Proteomes" id="UP000663823">
    <property type="component" value="Unassembled WGS sequence"/>
</dbReference>
<protein>
    <submittedName>
        <fullName evidence="2">Uncharacterized protein</fullName>
    </submittedName>
</protein>
<comment type="caution">
    <text evidence="2">The sequence shown here is derived from an EMBL/GenBank/DDBJ whole genome shotgun (WGS) entry which is preliminary data.</text>
</comment>
<accession>A0A819EX30</accession>
<feature type="compositionally biased region" description="Pro residues" evidence="1">
    <location>
        <begin position="57"/>
        <end position="77"/>
    </location>
</feature>
<evidence type="ECO:0000256" key="1">
    <source>
        <dbReference type="SAM" id="MobiDB-lite"/>
    </source>
</evidence>
<evidence type="ECO:0000313" key="3">
    <source>
        <dbReference type="Proteomes" id="UP000663823"/>
    </source>
</evidence>
<feature type="region of interest" description="Disordered" evidence="1">
    <location>
        <begin position="56"/>
        <end position="94"/>
    </location>
</feature>
<name>A0A819EX30_9BILA</name>
<dbReference type="Gene3D" id="3.90.180.10">
    <property type="entry name" value="Medium-chain alcohol dehydrogenases, catalytic domain"/>
    <property type="match status" value="1"/>
</dbReference>
<dbReference type="EMBL" id="CAJOAX010003475">
    <property type="protein sequence ID" value="CAF3856426.1"/>
    <property type="molecule type" value="Genomic_DNA"/>
</dbReference>